<keyword evidence="2" id="KW-1133">Transmembrane helix</keyword>
<sequence length="156" mass="16373">MSDSTTAAVRDSADKAADSVKDAASSAKDDVKDAAATVEKKAATVEKKAASAADAPAAKADDAKAKAKGEKPKPPQRSVSEIQAELDATRDRLAGRIDDLQEYVTPRNVMNRQVDKVKGVFVDEFGGIKPDRVLIAAGVVVGLVVVLGVSRRRRSS</sequence>
<feature type="compositionally biased region" description="Basic and acidic residues" evidence="1">
    <location>
        <begin position="59"/>
        <end position="73"/>
    </location>
</feature>
<feature type="transmembrane region" description="Helical" evidence="2">
    <location>
        <begin position="133"/>
        <end position="150"/>
    </location>
</feature>
<evidence type="ECO:0000313" key="4">
    <source>
        <dbReference type="Proteomes" id="UP001596138"/>
    </source>
</evidence>
<reference evidence="4" key="1">
    <citation type="journal article" date="2019" name="Int. J. Syst. Evol. Microbiol.">
        <title>The Global Catalogue of Microorganisms (GCM) 10K type strain sequencing project: providing services to taxonomists for standard genome sequencing and annotation.</title>
        <authorList>
            <consortium name="The Broad Institute Genomics Platform"/>
            <consortium name="The Broad Institute Genome Sequencing Center for Infectious Disease"/>
            <person name="Wu L."/>
            <person name="Ma J."/>
        </authorList>
    </citation>
    <scope>NUCLEOTIDE SEQUENCE [LARGE SCALE GENOMIC DNA]</scope>
    <source>
        <strain evidence="4">CGMCC 4.7317</strain>
    </source>
</reference>
<keyword evidence="2" id="KW-0812">Transmembrane</keyword>
<name>A0ABW1T4G4_9ACTN</name>
<proteinExistence type="predicted"/>
<keyword evidence="2" id="KW-0472">Membrane</keyword>
<dbReference type="InterPro" id="IPR022062">
    <property type="entry name" value="DUF3618"/>
</dbReference>
<dbReference type="Proteomes" id="UP001596138">
    <property type="component" value="Unassembled WGS sequence"/>
</dbReference>
<dbReference type="RefSeq" id="WP_386768051.1">
    <property type="nucleotide sequence ID" value="NZ_JBHSTI010000008.1"/>
</dbReference>
<evidence type="ECO:0000256" key="1">
    <source>
        <dbReference type="SAM" id="MobiDB-lite"/>
    </source>
</evidence>
<comment type="caution">
    <text evidence="3">The sequence shown here is derived from an EMBL/GenBank/DDBJ whole genome shotgun (WGS) entry which is preliminary data.</text>
</comment>
<gene>
    <name evidence="3" type="ORF">ACFQGU_15035</name>
</gene>
<evidence type="ECO:0000313" key="3">
    <source>
        <dbReference type="EMBL" id="MFC6239194.1"/>
    </source>
</evidence>
<feature type="region of interest" description="Disordered" evidence="1">
    <location>
        <begin position="1"/>
        <end position="82"/>
    </location>
</feature>
<keyword evidence="4" id="KW-1185">Reference proteome</keyword>
<protein>
    <submittedName>
        <fullName evidence="3">DUF3618 domain-containing protein</fullName>
    </submittedName>
</protein>
<dbReference type="Pfam" id="PF12277">
    <property type="entry name" value="DUF3618"/>
    <property type="match status" value="1"/>
</dbReference>
<evidence type="ECO:0000256" key="2">
    <source>
        <dbReference type="SAM" id="Phobius"/>
    </source>
</evidence>
<organism evidence="3 4">
    <name type="scientific">Longivirga aurantiaca</name>
    <dbReference type="NCBI Taxonomy" id="1837743"/>
    <lineage>
        <taxon>Bacteria</taxon>
        <taxon>Bacillati</taxon>
        <taxon>Actinomycetota</taxon>
        <taxon>Actinomycetes</taxon>
        <taxon>Sporichthyales</taxon>
        <taxon>Sporichthyaceae</taxon>
        <taxon>Longivirga</taxon>
    </lineage>
</organism>
<feature type="compositionally biased region" description="Basic and acidic residues" evidence="1">
    <location>
        <begin position="11"/>
        <end position="49"/>
    </location>
</feature>
<accession>A0ABW1T4G4</accession>
<dbReference type="EMBL" id="JBHSTI010000008">
    <property type="protein sequence ID" value="MFC6239194.1"/>
    <property type="molecule type" value="Genomic_DNA"/>
</dbReference>